<evidence type="ECO:0000256" key="3">
    <source>
        <dbReference type="ARBA" id="ARBA00023004"/>
    </source>
</evidence>
<evidence type="ECO:0000256" key="1">
    <source>
        <dbReference type="ARBA" id="ARBA00022714"/>
    </source>
</evidence>
<dbReference type="AlphaFoldDB" id="A0A087SNT4"/>
<dbReference type="RefSeq" id="XP_011400355.1">
    <property type="nucleotide sequence ID" value="XM_011402053.1"/>
</dbReference>
<keyword evidence="1" id="KW-0001">2Fe-2S</keyword>
<organism evidence="7 8">
    <name type="scientific">Auxenochlorella protothecoides</name>
    <name type="common">Green microalga</name>
    <name type="synonym">Chlorella protothecoides</name>
    <dbReference type="NCBI Taxonomy" id="3075"/>
    <lineage>
        <taxon>Eukaryota</taxon>
        <taxon>Viridiplantae</taxon>
        <taxon>Chlorophyta</taxon>
        <taxon>core chlorophytes</taxon>
        <taxon>Trebouxiophyceae</taxon>
        <taxon>Chlorellales</taxon>
        <taxon>Chlorellaceae</taxon>
        <taxon>Auxenochlorella</taxon>
    </lineage>
</organism>
<keyword evidence="3" id="KW-0408">Iron</keyword>
<dbReference type="InterPro" id="IPR054716">
    <property type="entry name" value="Sol_Rieske_ferrdox_dom"/>
</dbReference>
<evidence type="ECO:0000256" key="2">
    <source>
        <dbReference type="ARBA" id="ARBA00022723"/>
    </source>
</evidence>
<dbReference type="GeneID" id="23612556"/>
<dbReference type="EMBL" id="KL662146">
    <property type="protein sequence ID" value="KFM27388.1"/>
    <property type="molecule type" value="Genomic_DNA"/>
</dbReference>
<evidence type="ECO:0000259" key="6">
    <source>
        <dbReference type="PROSITE" id="PS51296"/>
    </source>
</evidence>
<evidence type="ECO:0000313" key="8">
    <source>
        <dbReference type="Proteomes" id="UP000028924"/>
    </source>
</evidence>
<keyword evidence="8" id="KW-1185">Reference proteome</keyword>
<comment type="cofactor">
    <cofactor evidence="5">
        <name>[2Fe-2S] cluster</name>
        <dbReference type="ChEBI" id="CHEBI:190135"/>
    </cofactor>
</comment>
<dbReference type="InterPro" id="IPR036922">
    <property type="entry name" value="Rieske_2Fe-2S_sf"/>
</dbReference>
<dbReference type="Proteomes" id="UP000028924">
    <property type="component" value="Unassembled WGS sequence"/>
</dbReference>
<accession>A0A087SNT4</accession>
<protein>
    <submittedName>
        <fullName evidence="7">Rieske domain-containing protein</fullName>
    </submittedName>
</protein>
<keyword evidence="2" id="KW-0479">Metal-binding</keyword>
<proteinExistence type="predicted"/>
<dbReference type="InterPro" id="IPR017941">
    <property type="entry name" value="Rieske_2Fe-2S"/>
</dbReference>
<dbReference type="GO" id="GO:0046872">
    <property type="term" value="F:metal ion binding"/>
    <property type="evidence" value="ECO:0007669"/>
    <property type="project" value="UniProtKB-KW"/>
</dbReference>
<dbReference type="Pfam" id="PF22543">
    <property type="entry name" value="Rieske_4"/>
    <property type="match status" value="1"/>
</dbReference>
<dbReference type="CDD" id="cd03467">
    <property type="entry name" value="Rieske"/>
    <property type="match status" value="1"/>
</dbReference>
<dbReference type="PROSITE" id="PS51296">
    <property type="entry name" value="RIESKE"/>
    <property type="match status" value="1"/>
</dbReference>
<evidence type="ECO:0000313" key="7">
    <source>
        <dbReference type="EMBL" id="KFM27388.1"/>
    </source>
</evidence>
<dbReference type="KEGG" id="apro:F751_1165"/>
<dbReference type="OrthoDB" id="426882at2759"/>
<name>A0A087SNT4_AUXPR</name>
<dbReference type="PANTHER" id="PTHR21496">
    <property type="entry name" value="FERREDOXIN-RELATED"/>
    <property type="match status" value="1"/>
</dbReference>
<feature type="domain" description="Rieske" evidence="6">
    <location>
        <begin position="4"/>
        <end position="111"/>
    </location>
</feature>
<keyword evidence="4" id="KW-0411">Iron-sulfur</keyword>
<reference evidence="7 8" key="1">
    <citation type="journal article" date="2014" name="BMC Genomics">
        <title>Oil accumulation mechanisms of the oleaginous microalga Chlorella protothecoides revealed through its genome, transcriptomes, and proteomes.</title>
        <authorList>
            <person name="Gao C."/>
            <person name="Wang Y."/>
            <person name="Shen Y."/>
            <person name="Yan D."/>
            <person name="He X."/>
            <person name="Dai J."/>
            <person name="Wu Q."/>
        </authorList>
    </citation>
    <scope>NUCLEOTIDE SEQUENCE [LARGE SCALE GENOMIC DNA]</scope>
    <source>
        <strain evidence="7 8">0710</strain>
    </source>
</reference>
<dbReference type="PANTHER" id="PTHR21496:SF0">
    <property type="entry name" value="RIESKE DOMAIN-CONTAINING PROTEIN"/>
    <property type="match status" value="1"/>
</dbReference>
<sequence>MTLLRVARQAEVGEGQKVIKEAHGRKFLLVRVHGTVYCTDAHCFHMGTSLAGGDIEDSGSHACIVCPAHRYRIELCSGKKIDRKLDGAVCASADQKQRIYEVHPDPEFIWQAGQWSAVHPVTTASLYR</sequence>
<dbReference type="Gene3D" id="2.102.10.10">
    <property type="entry name" value="Rieske [2Fe-2S] iron-sulphur domain"/>
    <property type="match status" value="1"/>
</dbReference>
<dbReference type="GO" id="GO:0051537">
    <property type="term" value="F:2 iron, 2 sulfur cluster binding"/>
    <property type="evidence" value="ECO:0007669"/>
    <property type="project" value="UniProtKB-KW"/>
</dbReference>
<evidence type="ECO:0000256" key="5">
    <source>
        <dbReference type="ARBA" id="ARBA00034078"/>
    </source>
</evidence>
<evidence type="ECO:0000256" key="4">
    <source>
        <dbReference type="ARBA" id="ARBA00023014"/>
    </source>
</evidence>
<dbReference type="SUPFAM" id="SSF50022">
    <property type="entry name" value="ISP domain"/>
    <property type="match status" value="1"/>
</dbReference>
<gene>
    <name evidence="7" type="ORF">F751_1165</name>
</gene>